<dbReference type="RefSeq" id="WP_135087258.1">
    <property type="nucleotide sequence ID" value="NZ_SPDV01000021.1"/>
</dbReference>
<evidence type="ECO:0000256" key="2">
    <source>
        <dbReference type="SAM" id="SignalP"/>
    </source>
</evidence>
<proteinExistence type="predicted"/>
<feature type="chain" id="PRO_5021408255" evidence="2">
    <location>
        <begin position="21"/>
        <end position="189"/>
    </location>
</feature>
<dbReference type="EMBL" id="SPDV01000021">
    <property type="protein sequence ID" value="TFI58005.1"/>
    <property type="molecule type" value="Genomic_DNA"/>
</dbReference>
<reference evidence="3 4" key="1">
    <citation type="submission" date="2019-03" db="EMBL/GenBank/DDBJ databases">
        <title>Genome sequence of Sphingomonas sp. 17J27-24.</title>
        <authorList>
            <person name="Kim M."/>
            <person name="Maeng S."/>
            <person name="Sathiyaraj S."/>
        </authorList>
    </citation>
    <scope>NUCLEOTIDE SEQUENCE [LARGE SCALE GENOMIC DNA]</scope>
    <source>
        <strain evidence="3 4">17J27-24</strain>
    </source>
</reference>
<feature type="compositionally biased region" description="Basic and acidic residues" evidence="1">
    <location>
        <begin position="152"/>
        <end position="162"/>
    </location>
</feature>
<name>A0A4Y8ZSA9_9SPHN</name>
<keyword evidence="2" id="KW-0732">Signal</keyword>
<organism evidence="3 4">
    <name type="scientific">Sphingomonas parva</name>
    <dbReference type="NCBI Taxonomy" id="2555898"/>
    <lineage>
        <taxon>Bacteria</taxon>
        <taxon>Pseudomonadati</taxon>
        <taxon>Pseudomonadota</taxon>
        <taxon>Alphaproteobacteria</taxon>
        <taxon>Sphingomonadales</taxon>
        <taxon>Sphingomonadaceae</taxon>
        <taxon>Sphingomonas</taxon>
    </lineage>
</organism>
<feature type="region of interest" description="Disordered" evidence="1">
    <location>
        <begin position="101"/>
        <end position="189"/>
    </location>
</feature>
<sequence>MPRLSLIGAAALLAIPFALAAQPPQPGTPAAKVAGKKGAVQTVSGDGKPPKLESSVAVTGGAAGQAGGVAVQQSSRMGVGGAASEAGECCKPKELELRAASAAAGPGGGPVASLGNAAADDWPKKEPKDPKSLAGMADGSVRVATGLAAGDECCKEKPKDPKSLIGSIADGSSLQAEPNVAPANVPQPH</sequence>
<feature type="compositionally biased region" description="Basic and acidic residues" evidence="1">
    <location>
        <begin position="121"/>
        <end position="131"/>
    </location>
</feature>
<evidence type="ECO:0000313" key="4">
    <source>
        <dbReference type="Proteomes" id="UP000298213"/>
    </source>
</evidence>
<gene>
    <name evidence="3" type="ORF">E2493_12480</name>
</gene>
<feature type="signal peptide" evidence="2">
    <location>
        <begin position="1"/>
        <end position="20"/>
    </location>
</feature>
<protein>
    <submittedName>
        <fullName evidence="3">Uncharacterized protein</fullName>
    </submittedName>
</protein>
<dbReference type="AlphaFoldDB" id="A0A4Y8ZSA9"/>
<keyword evidence="4" id="KW-1185">Reference proteome</keyword>
<comment type="caution">
    <text evidence="3">The sequence shown here is derived from an EMBL/GenBank/DDBJ whole genome shotgun (WGS) entry which is preliminary data.</text>
</comment>
<evidence type="ECO:0000256" key="1">
    <source>
        <dbReference type="SAM" id="MobiDB-lite"/>
    </source>
</evidence>
<evidence type="ECO:0000313" key="3">
    <source>
        <dbReference type="EMBL" id="TFI58005.1"/>
    </source>
</evidence>
<accession>A0A4Y8ZSA9</accession>
<feature type="compositionally biased region" description="Low complexity" evidence="1">
    <location>
        <begin position="111"/>
        <end position="120"/>
    </location>
</feature>
<feature type="compositionally biased region" description="Low complexity" evidence="1">
    <location>
        <begin position="24"/>
        <end position="40"/>
    </location>
</feature>
<dbReference type="Proteomes" id="UP000298213">
    <property type="component" value="Unassembled WGS sequence"/>
</dbReference>
<feature type="region of interest" description="Disordered" evidence="1">
    <location>
        <begin position="24"/>
        <end position="85"/>
    </location>
</feature>